<dbReference type="RefSeq" id="WP_213356191.1">
    <property type="nucleotide sequence ID" value="NZ_JAHBGB010000044.1"/>
</dbReference>
<proteinExistence type="predicted"/>
<feature type="compositionally biased region" description="Basic residues" evidence="1">
    <location>
        <begin position="81"/>
        <end position="90"/>
    </location>
</feature>
<dbReference type="InterPro" id="IPR009061">
    <property type="entry name" value="DNA-bd_dom_put_sf"/>
</dbReference>
<dbReference type="SUPFAM" id="SSF46955">
    <property type="entry name" value="Putative DNA-binding domain"/>
    <property type="match status" value="1"/>
</dbReference>
<reference evidence="3" key="1">
    <citation type="journal article" date="2019" name="Int. J. Syst. Evol. Microbiol.">
        <title>The Global Catalogue of Microorganisms (GCM) 10K type strain sequencing project: providing services to taxonomists for standard genome sequencing and annotation.</title>
        <authorList>
            <consortium name="The Broad Institute Genomics Platform"/>
            <consortium name="The Broad Institute Genome Sequencing Center for Infectious Disease"/>
            <person name="Wu L."/>
            <person name="Ma J."/>
        </authorList>
    </citation>
    <scope>NUCLEOTIDE SEQUENCE [LARGE SCALE GENOMIC DNA]</scope>
    <source>
        <strain evidence="3">CCM 7435</strain>
    </source>
</reference>
<dbReference type="Proteomes" id="UP001597299">
    <property type="component" value="Unassembled WGS sequence"/>
</dbReference>
<sequence>MTSADDNIRLVFVSRKTAAALLEISPDTFDQWVRSGFIPPAAVNRGQIIRWHWPTVEAKLAERPSNVESDPFKLPDGPYVRKPKPRKPRAPRALVEPI</sequence>
<keyword evidence="3" id="KW-1185">Reference proteome</keyword>
<evidence type="ECO:0000256" key="1">
    <source>
        <dbReference type="SAM" id="MobiDB-lite"/>
    </source>
</evidence>
<evidence type="ECO:0008006" key="4">
    <source>
        <dbReference type="Google" id="ProtNLM"/>
    </source>
</evidence>
<evidence type="ECO:0000313" key="3">
    <source>
        <dbReference type="Proteomes" id="UP001597299"/>
    </source>
</evidence>
<gene>
    <name evidence="2" type="ORF">ACFSNC_20820</name>
</gene>
<evidence type="ECO:0000313" key="2">
    <source>
        <dbReference type="EMBL" id="MFD2142857.1"/>
    </source>
</evidence>
<comment type="caution">
    <text evidence="2">The sequence shown here is derived from an EMBL/GenBank/DDBJ whole genome shotgun (WGS) entry which is preliminary data.</text>
</comment>
<name>A0ABW4Z3R0_9HYPH</name>
<accession>A0ABW4Z3R0</accession>
<feature type="region of interest" description="Disordered" evidence="1">
    <location>
        <begin position="62"/>
        <end position="98"/>
    </location>
</feature>
<dbReference type="EMBL" id="JBHUHD010000001">
    <property type="protein sequence ID" value="MFD2142857.1"/>
    <property type="molecule type" value="Genomic_DNA"/>
</dbReference>
<organism evidence="2 3">
    <name type="scientific">Ancylobacter oerskovii</name>
    <dbReference type="NCBI Taxonomy" id="459519"/>
    <lineage>
        <taxon>Bacteria</taxon>
        <taxon>Pseudomonadati</taxon>
        <taxon>Pseudomonadota</taxon>
        <taxon>Alphaproteobacteria</taxon>
        <taxon>Hyphomicrobiales</taxon>
        <taxon>Xanthobacteraceae</taxon>
        <taxon>Ancylobacter</taxon>
    </lineage>
</organism>
<protein>
    <recommendedName>
        <fullName evidence="4">Helix-turn-helix domain-containing protein</fullName>
    </recommendedName>
</protein>